<dbReference type="EMBL" id="QLLL01000007">
    <property type="protein sequence ID" value="RAJ01664.1"/>
    <property type="molecule type" value="Genomic_DNA"/>
</dbReference>
<evidence type="ECO:0000259" key="1">
    <source>
        <dbReference type="Pfam" id="PF13539"/>
    </source>
</evidence>
<dbReference type="InterPro" id="IPR036365">
    <property type="entry name" value="PGBD-like_sf"/>
</dbReference>
<dbReference type="RefSeq" id="WP_111599300.1">
    <property type="nucleotide sequence ID" value="NZ_QLLL01000007.1"/>
</dbReference>
<name>A0A327QCZ8_9BACT</name>
<dbReference type="GO" id="GO:0004180">
    <property type="term" value="F:carboxypeptidase activity"/>
    <property type="evidence" value="ECO:0007669"/>
    <property type="project" value="UniProtKB-KW"/>
</dbReference>
<dbReference type="Gene3D" id="3.30.1380.10">
    <property type="match status" value="1"/>
</dbReference>
<dbReference type="Pfam" id="PF13539">
    <property type="entry name" value="Peptidase_M15_4"/>
    <property type="match status" value="1"/>
</dbReference>
<dbReference type="InterPro" id="IPR009045">
    <property type="entry name" value="Zn_M74/Hedgehog-like"/>
</dbReference>
<proteinExistence type="predicted"/>
<dbReference type="SUPFAM" id="SSF47090">
    <property type="entry name" value="PGBD-like"/>
    <property type="match status" value="1"/>
</dbReference>
<sequence>MNYNRDPKYMHPYIRKQLPQILAAITAKLPADHRVAVVSAFRTPADQFELYKQGRTFKNGKWVKTGSVVTNIDGYTKLSRHNYLPCTAIDIGIFKGNEYLGNSPLYKHVKQGAKFGFDWGGDWSSFKDLPHLEISTSNLKPNIEKNIAIVWQQYLIKAGLYDGALDGIFGPKSTAALQSLTGESQRNKAAYDKLFDQFGPPENL</sequence>
<protein>
    <submittedName>
        <fullName evidence="2">D-alanyl-D-alanine carboxypeptidase-like protein</fullName>
    </submittedName>
</protein>
<dbReference type="CDD" id="cd14845">
    <property type="entry name" value="L-Ala-D-Glu_peptidase_like"/>
    <property type="match status" value="1"/>
</dbReference>
<gene>
    <name evidence="2" type="ORF">LX64_03882</name>
</gene>
<keyword evidence="3" id="KW-1185">Reference proteome</keyword>
<reference evidence="2 3" key="1">
    <citation type="submission" date="2018-06" db="EMBL/GenBank/DDBJ databases">
        <title>Genomic Encyclopedia of Archaeal and Bacterial Type Strains, Phase II (KMG-II): from individual species to whole genera.</title>
        <authorList>
            <person name="Goeker M."/>
        </authorList>
    </citation>
    <scope>NUCLEOTIDE SEQUENCE [LARGE SCALE GENOMIC DNA]</scope>
    <source>
        <strain evidence="2 3">DSM 23857</strain>
    </source>
</reference>
<keyword evidence="2" id="KW-0121">Carboxypeptidase</keyword>
<evidence type="ECO:0000313" key="2">
    <source>
        <dbReference type="EMBL" id="RAJ01664.1"/>
    </source>
</evidence>
<dbReference type="InterPro" id="IPR039561">
    <property type="entry name" value="Peptidase_M15C"/>
</dbReference>
<keyword evidence="2" id="KW-0645">Protease</keyword>
<dbReference type="OrthoDB" id="9799970at2"/>
<accession>A0A327QCZ8</accession>
<dbReference type="SUPFAM" id="SSF55166">
    <property type="entry name" value="Hedgehog/DD-peptidase"/>
    <property type="match status" value="1"/>
</dbReference>
<feature type="domain" description="Peptidase M15C" evidence="1">
    <location>
        <begin position="76"/>
        <end position="134"/>
    </location>
</feature>
<organism evidence="2 3">
    <name type="scientific">Chitinophaga skermanii</name>
    <dbReference type="NCBI Taxonomy" id="331697"/>
    <lineage>
        <taxon>Bacteria</taxon>
        <taxon>Pseudomonadati</taxon>
        <taxon>Bacteroidota</taxon>
        <taxon>Chitinophagia</taxon>
        <taxon>Chitinophagales</taxon>
        <taxon>Chitinophagaceae</taxon>
        <taxon>Chitinophaga</taxon>
    </lineage>
</organism>
<evidence type="ECO:0000313" key="3">
    <source>
        <dbReference type="Proteomes" id="UP000249547"/>
    </source>
</evidence>
<keyword evidence="2" id="KW-0378">Hydrolase</keyword>
<dbReference type="AlphaFoldDB" id="A0A327QCZ8"/>
<comment type="caution">
    <text evidence="2">The sequence shown here is derived from an EMBL/GenBank/DDBJ whole genome shotgun (WGS) entry which is preliminary data.</text>
</comment>
<dbReference type="Proteomes" id="UP000249547">
    <property type="component" value="Unassembled WGS sequence"/>
</dbReference>